<reference evidence="1 2" key="2">
    <citation type="journal article" date="2019" name="G3 (Bethesda)">
        <title>Hybrid Assembly of the Genome of the Entomopathogenic Nematode Steinernema carpocapsae Identifies the X-Chromosome.</title>
        <authorList>
            <person name="Serra L."/>
            <person name="Macchietto M."/>
            <person name="Macias-Munoz A."/>
            <person name="McGill C.J."/>
            <person name="Rodriguez I.M."/>
            <person name="Rodriguez B."/>
            <person name="Murad R."/>
            <person name="Mortazavi A."/>
        </authorList>
    </citation>
    <scope>NUCLEOTIDE SEQUENCE [LARGE SCALE GENOMIC DNA]</scope>
    <source>
        <strain evidence="1 2">ALL</strain>
    </source>
</reference>
<dbReference type="OrthoDB" id="10266074at2759"/>
<keyword evidence="2" id="KW-1185">Reference proteome</keyword>
<accession>A0A4U8UWX0</accession>
<dbReference type="AlphaFoldDB" id="A0A4U8UWX0"/>
<reference evidence="1 2" key="1">
    <citation type="journal article" date="2015" name="Genome Biol.">
        <title>Comparative genomics of Steinernema reveals deeply conserved gene regulatory networks.</title>
        <authorList>
            <person name="Dillman A.R."/>
            <person name="Macchietto M."/>
            <person name="Porter C.F."/>
            <person name="Rogers A."/>
            <person name="Williams B."/>
            <person name="Antoshechkin I."/>
            <person name="Lee M.M."/>
            <person name="Goodwin Z."/>
            <person name="Lu X."/>
            <person name="Lewis E.E."/>
            <person name="Goodrich-Blair H."/>
            <person name="Stock S.P."/>
            <person name="Adams B.J."/>
            <person name="Sternberg P.W."/>
            <person name="Mortazavi A."/>
        </authorList>
    </citation>
    <scope>NUCLEOTIDE SEQUENCE [LARGE SCALE GENOMIC DNA]</scope>
    <source>
        <strain evidence="1 2">ALL</strain>
    </source>
</reference>
<evidence type="ECO:0000313" key="1">
    <source>
        <dbReference type="EMBL" id="TMS37309.1"/>
    </source>
</evidence>
<organism evidence="1 2">
    <name type="scientific">Steinernema carpocapsae</name>
    <name type="common">Entomopathogenic nematode</name>
    <dbReference type="NCBI Taxonomy" id="34508"/>
    <lineage>
        <taxon>Eukaryota</taxon>
        <taxon>Metazoa</taxon>
        <taxon>Ecdysozoa</taxon>
        <taxon>Nematoda</taxon>
        <taxon>Chromadorea</taxon>
        <taxon>Rhabditida</taxon>
        <taxon>Tylenchina</taxon>
        <taxon>Panagrolaimomorpha</taxon>
        <taxon>Strongyloidoidea</taxon>
        <taxon>Steinernematidae</taxon>
        <taxon>Steinernema</taxon>
    </lineage>
</organism>
<gene>
    <name evidence="1" type="ORF">L596_004266</name>
</gene>
<name>A0A4U8UWX0_STECR</name>
<proteinExistence type="predicted"/>
<protein>
    <submittedName>
        <fullName evidence="1">Uncharacterized protein</fullName>
    </submittedName>
</protein>
<evidence type="ECO:0000313" key="2">
    <source>
        <dbReference type="Proteomes" id="UP000298663"/>
    </source>
</evidence>
<comment type="caution">
    <text evidence="1">The sequence shown here is derived from an EMBL/GenBank/DDBJ whole genome shotgun (WGS) entry which is preliminary data.</text>
</comment>
<dbReference type="Proteomes" id="UP000298663">
    <property type="component" value="Unassembled WGS sequence"/>
</dbReference>
<sequence>MTTTFEKAAKMNMDEELNFDSDMDDDEEDYKKRGPDEKKFMFRRELRSMLYGYGDEKVQYPHRSILLVPAVPQTKSFLFSSRLILAYPFPRSYHHAFPL</sequence>
<dbReference type="EMBL" id="AZBU02000001">
    <property type="protein sequence ID" value="TMS37309.1"/>
    <property type="molecule type" value="Genomic_DNA"/>
</dbReference>